<dbReference type="SUPFAM" id="SSF54001">
    <property type="entry name" value="Cysteine proteinases"/>
    <property type="match status" value="1"/>
</dbReference>
<accession>A0A7S1NM31</accession>
<feature type="coiled-coil region" evidence="2">
    <location>
        <begin position="381"/>
        <end position="408"/>
    </location>
</feature>
<feature type="domain" description="Transglutaminase-like" evidence="3">
    <location>
        <begin position="233"/>
        <end position="294"/>
    </location>
</feature>
<dbReference type="InterPro" id="IPR055164">
    <property type="entry name" value="EDR1/CTR1/ARMC3-like_pept-like"/>
</dbReference>
<keyword evidence="1" id="KW-0677">Repeat</keyword>
<evidence type="ECO:0000256" key="2">
    <source>
        <dbReference type="SAM" id="Coils"/>
    </source>
</evidence>
<dbReference type="InterPro" id="IPR002931">
    <property type="entry name" value="Transglutaminase-like"/>
</dbReference>
<dbReference type="Pfam" id="PF14381">
    <property type="entry name" value="EDR1_CTR1_ARMC3_pept"/>
    <property type="match status" value="1"/>
</dbReference>
<reference evidence="4" key="1">
    <citation type="submission" date="2021-01" db="EMBL/GenBank/DDBJ databases">
        <authorList>
            <person name="Corre E."/>
            <person name="Pelletier E."/>
            <person name="Niang G."/>
            <person name="Scheremetjew M."/>
            <person name="Finn R."/>
            <person name="Kale V."/>
            <person name="Holt S."/>
            <person name="Cochrane G."/>
            <person name="Meng A."/>
            <person name="Brown T."/>
            <person name="Cohen L."/>
        </authorList>
    </citation>
    <scope>NUCLEOTIDE SEQUENCE</scope>
    <source>
        <strain evidence="4">NIES-381</strain>
    </source>
</reference>
<evidence type="ECO:0000313" key="4">
    <source>
        <dbReference type="EMBL" id="CAD9028575.1"/>
    </source>
</evidence>
<dbReference type="AlphaFoldDB" id="A0A7S1NM31"/>
<dbReference type="InterPro" id="IPR052441">
    <property type="entry name" value="Armadillo-Ser/Thr_Kinase"/>
</dbReference>
<dbReference type="Gene3D" id="3.10.620.30">
    <property type="match status" value="1"/>
</dbReference>
<dbReference type="PANTHER" id="PTHR46618">
    <property type="entry name" value="ARMADILLO REPEAT-CONTAINING PROTEIN 3"/>
    <property type="match status" value="1"/>
</dbReference>
<dbReference type="PANTHER" id="PTHR46618:SF1">
    <property type="entry name" value="ARMADILLO REPEAT-CONTAINING PROTEIN 3"/>
    <property type="match status" value="1"/>
</dbReference>
<protein>
    <recommendedName>
        <fullName evidence="3">Transglutaminase-like domain-containing protein</fullName>
    </recommendedName>
</protein>
<organism evidence="4">
    <name type="scientific">Eutreptiella gymnastica</name>
    <dbReference type="NCBI Taxonomy" id="73025"/>
    <lineage>
        <taxon>Eukaryota</taxon>
        <taxon>Discoba</taxon>
        <taxon>Euglenozoa</taxon>
        <taxon>Euglenida</taxon>
        <taxon>Spirocuta</taxon>
        <taxon>Euglenophyceae</taxon>
        <taxon>Eutreptiales</taxon>
        <taxon>Eutreptiaceae</taxon>
        <taxon>Eutreptiella</taxon>
    </lineage>
</organism>
<evidence type="ECO:0000256" key="1">
    <source>
        <dbReference type="ARBA" id="ARBA00022737"/>
    </source>
</evidence>
<dbReference type="EMBL" id="HBGA01106666">
    <property type="protein sequence ID" value="CAD9028575.1"/>
    <property type="molecule type" value="Transcribed_RNA"/>
</dbReference>
<sequence>MFPWFAATNSHNMTSIDGANLEQQSTEHMVVEYVEDQDPYALEELESVPTTVHDHDGNCLMANRLCWDEVTVVPTCAGADGNAAGEQKWDREDKVLLMVPWTPRVQLPVSPCTRAFFDTNLIDYDLKIVDGFYDPGRSWVTLPSLSYVMNHPELVTKCRETIVVDMVSDMPLRRFVERCGQMLTPTMDARTKIHLLSVMVSNFQGGWNTDLLPRSDRFVQRLRYLLGFNIVPIGQVQHGVCRHRAVLFKFLCDTFGLPCRLIRGNYHHASGDKEGHSWNVVLLDGAHYLCDVMHDPGMLYDVGCGKTAHYHRDQKVCGRISAAGPGLASLPIPPKTLAVSQVPQERKKEQACSTDPDGAALDCVADLKRQFKELSIVHTTNQTLKHQLQECQEELAVKEEQLLRLARSLLRLDPDAPF</sequence>
<name>A0A7S1NM31_9EUGL</name>
<proteinExistence type="predicted"/>
<evidence type="ECO:0000259" key="3">
    <source>
        <dbReference type="SMART" id="SM00460"/>
    </source>
</evidence>
<gene>
    <name evidence="4" type="ORF">EGYM00392_LOCUS39710</name>
</gene>
<dbReference type="SMART" id="SM00460">
    <property type="entry name" value="TGc"/>
    <property type="match status" value="1"/>
</dbReference>
<dbReference type="InterPro" id="IPR038765">
    <property type="entry name" value="Papain-like_cys_pep_sf"/>
</dbReference>
<keyword evidence="2" id="KW-0175">Coiled coil</keyword>